<dbReference type="Pfam" id="PF14476">
    <property type="entry name" value="Chloroplast_duf"/>
    <property type="match status" value="1"/>
</dbReference>
<sequence length="86" mass="8857">MAGNCWTQELEEEMRGVHRLRRGRSVGVRRGRPLRRAGHGEALAGAATLAAAFIGSGEAGAWASGEAGAWATGVAVLCGALATARR</sequence>
<dbReference type="EMBL" id="AP014961">
    <property type="protein sequence ID" value="BAS92157.1"/>
    <property type="molecule type" value="Genomic_DNA"/>
</dbReference>
<accession>A0A0P0WHX6</accession>
<protein>
    <submittedName>
        <fullName evidence="1">Os05g0136450 protein</fullName>
    </submittedName>
</protein>
<name>A0A0P0WHX6_ORYSJ</name>
<dbReference type="AlphaFoldDB" id="A0A0P0WHX6"/>
<dbReference type="InterPro" id="IPR027949">
    <property type="entry name" value="Chloroplast_duf"/>
</dbReference>
<dbReference type="InParanoid" id="A0A0P0WHX6"/>
<keyword evidence="2" id="KW-1185">Reference proteome</keyword>
<organism evidence="1 2">
    <name type="scientific">Oryza sativa subsp. japonica</name>
    <name type="common">Rice</name>
    <dbReference type="NCBI Taxonomy" id="39947"/>
    <lineage>
        <taxon>Eukaryota</taxon>
        <taxon>Viridiplantae</taxon>
        <taxon>Streptophyta</taxon>
        <taxon>Embryophyta</taxon>
        <taxon>Tracheophyta</taxon>
        <taxon>Spermatophyta</taxon>
        <taxon>Magnoliopsida</taxon>
        <taxon>Liliopsida</taxon>
        <taxon>Poales</taxon>
        <taxon>Poaceae</taxon>
        <taxon>BOP clade</taxon>
        <taxon>Oryzoideae</taxon>
        <taxon>Oryzeae</taxon>
        <taxon>Oryzinae</taxon>
        <taxon>Oryza</taxon>
        <taxon>Oryza sativa</taxon>
    </lineage>
</organism>
<reference evidence="2" key="1">
    <citation type="journal article" date="2005" name="Nature">
        <title>The map-based sequence of the rice genome.</title>
        <authorList>
            <consortium name="International rice genome sequencing project (IRGSP)"/>
            <person name="Matsumoto T."/>
            <person name="Wu J."/>
            <person name="Kanamori H."/>
            <person name="Katayose Y."/>
            <person name="Fujisawa M."/>
            <person name="Namiki N."/>
            <person name="Mizuno H."/>
            <person name="Yamamoto K."/>
            <person name="Antonio B.A."/>
            <person name="Baba T."/>
            <person name="Sakata K."/>
            <person name="Nagamura Y."/>
            <person name="Aoki H."/>
            <person name="Arikawa K."/>
            <person name="Arita K."/>
            <person name="Bito T."/>
            <person name="Chiden Y."/>
            <person name="Fujitsuka N."/>
            <person name="Fukunaka R."/>
            <person name="Hamada M."/>
            <person name="Harada C."/>
            <person name="Hayashi A."/>
            <person name="Hijishita S."/>
            <person name="Honda M."/>
            <person name="Hosokawa S."/>
            <person name="Ichikawa Y."/>
            <person name="Idonuma A."/>
            <person name="Iijima M."/>
            <person name="Ikeda M."/>
            <person name="Ikeno M."/>
            <person name="Ito K."/>
            <person name="Ito S."/>
            <person name="Ito T."/>
            <person name="Ito Y."/>
            <person name="Ito Y."/>
            <person name="Iwabuchi A."/>
            <person name="Kamiya K."/>
            <person name="Karasawa W."/>
            <person name="Kurita K."/>
            <person name="Katagiri S."/>
            <person name="Kikuta A."/>
            <person name="Kobayashi H."/>
            <person name="Kobayashi N."/>
            <person name="Machita K."/>
            <person name="Maehara T."/>
            <person name="Masukawa M."/>
            <person name="Mizubayashi T."/>
            <person name="Mukai Y."/>
            <person name="Nagasaki H."/>
            <person name="Nagata Y."/>
            <person name="Naito S."/>
            <person name="Nakashima M."/>
            <person name="Nakama Y."/>
            <person name="Nakamichi Y."/>
            <person name="Nakamura M."/>
            <person name="Meguro A."/>
            <person name="Negishi M."/>
            <person name="Ohta I."/>
            <person name="Ohta T."/>
            <person name="Okamoto M."/>
            <person name="Ono N."/>
            <person name="Saji S."/>
            <person name="Sakaguchi M."/>
            <person name="Sakai K."/>
            <person name="Shibata M."/>
            <person name="Shimokawa T."/>
            <person name="Song J."/>
            <person name="Takazaki Y."/>
            <person name="Terasawa K."/>
            <person name="Tsugane M."/>
            <person name="Tsuji K."/>
            <person name="Ueda S."/>
            <person name="Waki K."/>
            <person name="Yamagata H."/>
            <person name="Yamamoto M."/>
            <person name="Yamamoto S."/>
            <person name="Yamane H."/>
            <person name="Yoshiki S."/>
            <person name="Yoshihara R."/>
            <person name="Yukawa K."/>
            <person name="Zhong H."/>
            <person name="Yano M."/>
            <person name="Yuan Q."/>
            <person name="Ouyang S."/>
            <person name="Liu J."/>
            <person name="Jones K.M."/>
            <person name="Gansberger K."/>
            <person name="Moffat K."/>
            <person name="Hill J."/>
            <person name="Bera J."/>
            <person name="Fadrosh D."/>
            <person name="Jin S."/>
            <person name="Johri S."/>
            <person name="Kim M."/>
            <person name="Overton L."/>
            <person name="Reardon M."/>
            <person name="Tsitrin T."/>
            <person name="Vuong H."/>
            <person name="Weaver B."/>
            <person name="Ciecko A."/>
            <person name="Tallon L."/>
            <person name="Jackson J."/>
            <person name="Pai G."/>
            <person name="Aken S.V."/>
            <person name="Utterback T."/>
            <person name="Reidmuller S."/>
            <person name="Feldblyum T."/>
            <person name="Hsiao J."/>
            <person name="Zismann V."/>
            <person name="Iobst S."/>
            <person name="de Vazeille A.R."/>
            <person name="Buell C.R."/>
            <person name="Ying K."/>
            <person name="Li Y."/>
            <person name="Lu T."/>
            <person name="Huang Y."/>
            <person name="Zhao Q."/>
            <person name="Feng Q."/>
            <person name="Zhang L."/>
            <person name="Zhu J."/>
            <person name="Weng Q."/>
            <person name="Mu J."/>
            <person name="Lu Y."/>
            <person name="Fan D."/>
            <person name="Liu Y."/>
            <person name="Guan J."/>
            <person name="Zhang Y."/>
            <person name="Yu S."/>
            <person name="Liu X."/>
            <person name="Zhang Y."/>
            <person name="Hong G."/>
            <person name="Han B."/>
            <person name="Choisne N."/>
            <person name="Demange N."/>
            <person name="Orjeda G."/>
            <person name="Samain S."/>
            <person name="Cattolico L."/>
            <person name="Pelletier E."/>
            <person name="Couloux A."/>
            <person name="Segurens B."/>
            <person name="Wincker P."/>
            <person name="D'Hont A."/>
            <person name="Scarpelli C."/>
            <person name="Weissenbach J."/>
            <person name="Salanoubat M."/>
            <person name="Quetier F."/>
            <person name="Yu Y."/>
            <person name="Kim H.R."/>
            <person name="Rambo T."/>
            <person name="Currie J."/>
            <person name="Collura K."/>
            <person name="Luo M."/>
            <person name="Yang T."/>
            <person name="Ammiraju J.S.S."/>
            <person name="Engler F."/>
            <person name="Soderlund C."/>
            <person name="Wing R.A."/>
            <person name="Palmer L.E."/>
            <person name="de la Bastide M."/>
            <person name="Spiegel L."/>
            <person name="Nascimento L."/>
            <person name="Zutavern T."/>
            <person name="O'Shaughnessy A."/>
            <person name="Dike S."/>
            <person name="Dedhia N."/>
            <person name="Preston R."/>
            <person name="Balija V."/>
            <person name="McCombie W.R."/>
            <person name="Chow T."/>
            <person name="Chen H."/>
            <person name="Chung M."/>
            <person name="Chen C."/>
            <person name="Shaw J."/>
            <person name="Wu H."/>
            <person name="Hsiao K."/>
            <person name="Chao Y."/>
            <person name="Chu M."/>
            <person name="Cheng C."/>
            <person name="Hour A."/>
            <person name="Lee P."/>
            <person name="Lin S."/>
            <person name="Lin Y."/>
            <person name="Liou J."/>
            <person name="Liu S."/>
            <person name="Hsing Y."/>
            <person name="Raghuvanshi S."/>
            <person name="Mohanty A."/>
            <person name="Bharti A.K."/>
            <person name="Gaur A."/>
            <person name="Gupta V."/>
            <person name="Kumar D."/>
            <person name="Ravi V."/>
            <person name="Vij S."/>
            <person name="Kapur A."/>
            <person name="Khurana P."/>
            <person name="Khurana P."/>
            <person name="Khurana J.P."/>
            <person name="Tyagi A.K."/>
            <person name="Gaikwad K."/>
            <person name="Singh A."/>
            <person name="Dalal V."/>
            <person name="Srivastava S."/>
            <person name="Dixit A."/>
            <person name="Pal A.K."/>
            <person name="Ghazi I.A."/>
            <person name="Yadav M."/>
            <person name="Pandit A."/>
            <person name="Bhargava A."/>
            <person name="Sureshbabu K."/>
            <person name="Batra K."/>
            <person name="Sharma T.R."/>
            <person name="Mohapatra T."/>
            <person name="Singh N.K."/>
            <person name="Messing J."/>
            <person name="Nelson A.B."/>
            <person name="Fuks G."/>
            <person name="Kavchok S."/>
            <person name="Keizer G."/>
            <person name="Linton E."/>
            <person name="Llaca V."/>
            <person name="Song R."/>
            <person name="Tanyolac B."/>
            <person name="Young S."/>
            <person name="Ho-Il K."/>
            <person name="Hahn J.H."/>
            <person name="Sangsakoo G."/>
            <person name="Vanavichit A."/>
            <person name="de Mattos Luiz.A.T."/>
            <person name="Zimmer P.D."/>
            <person name="Malone G."/>
            <person name="Dellagostin O."/>
            <person name="de Oliveira A.C."/>
            <person name="Bevan M."/>
            <person name="Bancroft I."/>
            <person name="Minx P."/>
            <person name="Cordum H."/>
            <person name="Wilson R."/>
            <person name="Cheng Z."/>
            <person name="Jin W."/>
            <person name="Jiang J."/>
            <person name="Leong S.A."/>
            <person name="Iwama H."/>
            <person name="Gojobori T."/>
            <person name="Itoh T."/>
            <person name="Niimura Y."/>
            <person name="Fujii Y."/>
            <person name="Habara T."/>
            <person name="Sakai H."/>
            <person name="Sato Y."/>
            <person name="Wilson G."/>
            <person name="Kumar K."/>
            <person name="McCouch S."/>
            <person name="Juretic N."/>
            <person name="Hoen D."/>
            <person name="Wright S."/>
            <person name="Bruskiewich R."/>
            <person name="Bureau T."/>
            <person name="Miyao A."/>
            <person name="Hirochika H."/>
            <person name="Nishikawa T."/>
            <person name="Kadowaki K."/>
            <person name="Sugiura M."/>
            <person name="Burr B."/>
            <person name="Sasaki T."/>
        </authorList>
    </citation>
    <scope>NUCLEOTIDE SEQUENCE [LARGE SCALE GENOMIC DNA]</scope>
    <source>
        <strain evidence="2">cv. Nipponbare</strain>
    </source>
</reference>
<dbReference type="PaxDb" id="39947-A0A0P0WHX6"/>
<gene>
    <name evidence="1" type="ordered locus">Os05g0136450</name>
    <name evidence="1" type="ORF">OSNPB_050136450</name>
</gene>
<dbReference type="STRING" id="39947.A0A0P0WHX6"/>
<evidence type="ECO:0000313" key="2">
    <source>
        <dbReference type="Proteomes" id="UP000059680"/>
    </source>
</evidence>
<proteinExistence type="predicted"/>
<dbReference type="Proteomes" id="UP000059680">
    <property type="component" value="Chromosome 5"/>
</dbReference>
<reference evidence="1 2" key="2">
    <citation type="journal article" date="2013" name="Plant Cell Physiol.">
        <title>Rice Annotation Project Database (RAP-DB): an integrative and interactive database for rice genomics.</title>
        <authorList>
            <person name="Sakai H."/>
            <person name="Lee S.S."/>
            <person name="Tanaka T."/>
            <person name="Numa H."/>
            <person name="Kim J."/>
            <person name="Kawahara Y."/>
            <person name="Wakimoto H."/>
            <person name="Yang C.C."/>
            <person name="Iwamoto M."/>
            <person name="Abe T."/>
            <person name="Yamada Y."/>
            <person name="Muto A."/>
            <person name="Inokuchi H."/>
            <person name="Ikemura T."/>
            <person name="Matsumoto T."/>
            <person name="Sasaki T."/>
            <person name="Itoh T."/>
        </authorList>
    </citation>
    <scope>NUCLEOTIDE SEQUENCE [LARGE SCALE GENOMIC DNA]</scope>
    <source>
        <strain evidence="2">cv. Nipponbare</strain>
    </source>
</reference>
<evidence type="ECO:0000313" key="1">
    <source>
        <dbReference type="EMBL" id="BAS92157.1"/>
    </source>
</evidence>
<reference evidence="1 2" key="3">
    <citation type="journal article" date="2013" name="Rice">
        <title>Improvement of the Oryza sativa Nipponbare reference genome using next generation sequence and optical map data.</title>
        <authorList>
            <person name="Kawahara Y."/>
            <person name="de la Bastide M."/>
            <person name="Hamilton J.P."/>
            <person name="Kanamori H."/>
            <person name="McCombie W.R."/>
            <person name="Ouyang S."/>
            <person name="Schwartz D.C."/>
            <person name="Tanaka T."/>
            <person name="Wu J."/>
            <person name="Zhou S."/>
            <person name="Childs K.L."/>
            <person name="Davidson R.M."/>
            <person name="Lin H."/>
            <person name="Quesada-Ocampo L."/>
            <person name="Vaillancourt B."/>
            <person name="Sakai H."/>
            <person name="Lee S.S."/>
            <person name="Kim J."/>
            <person name="Numa H."/>
            <person name="Itoh T."/>
            <person name="Buell C.R."/>
            <person name="Matsumoto T."/>
        </authorList>
    </citation>
    <scope>NUCLEOTIDE SEQUENCE [LARGE SCALE GENOMIC DNA]</scope>
    <source>
        <strain evidence="2">cv. Nipponbare</strain>
    </source>
</reference>